<dbReference type="InterPro" id="IPR050076">
    <property type="entry name" value="ArchSynthase1/Queuine_TRR"/>
</dbReference>
<keyword evidence="2 5" id="KW-0808">Transferase</keyword>
<evidence type="ECO:0000256" key="2">
    <source>
        <dbReference type="ARBA" id="ARBA00022679"/>
    </source>
</evidence>
<dbReference type="PANTHER" id="PTHR46499:SF1">
    <property type="entry name" value="QUEUINE TRNA-RIBOSYLTRANSFERASE"/>
    <property type="match status" value="1"/>
</dbReference>
<evidence type="ECO:0000313" key="5">
    <source>
        <dbReference type="EMBL" id="KKU93018.1"/>
    </source>
</evidence>
<proteinExistence type="predicted"/>
<name>A0A837INM4_9BACT</name>
<keyword evidence="1" id="KW-0328">Glycosyltransferase</keyword>
<sequence>MGKITTPRGEILTPAFVPVATKGTLKAIPPKDIKELGVQVAFVNTFHLVDDPGLEVIEKFGGIHKYAKLDIPLMSDSGGFQVFSLGGKKIGVPRSEEKGTPVLEIDEQGVCFRSPKNGEEVLFTPEFSIQAQKDIGADIIMAFDECIFYGADKKYTEKATERTHRWLLRCIKAKKRKDQTLYGIIQGGVFKDLRIDSAKFVAKQNIDGIAIGGVSVGETHKELRDQVKWVALYLPEHLPCHLLGVGRIEDITEFIKLGIDTFDCAEPTRIARHGQVFRRQGQKIMRLDAMKGSLRGDKNPIDKNCVCYTCQNFSLSFLHHLFQERELIAYYLASYHNLFFFEQIFRELRRQIATGKI</sequence>
<dbReference type="NCBIfam" id="TIGR00430">
    <property type="entry name" value="Q_tRNA_tgt"/>
    <property type="match status" value="1"/>
</dbReference>
<dbReference type="SUPFAM" id="SSF51713">
    <property type="entry name" value="tRNA-guanine transglycosylase"/>
    <property type="match status" value="1"/>
</dbReference>
<protein>
    <submittedName>
        <fullName evidence="5">Queuine tRNA-ribosyltransferase</fullName>
    </submittedName>
</protein>
<comment type="caution">
    <text evidence="5">The sequence shown here is derived from an EMBL/GenBank/DDBJ whole genome shotgun (WGS) entry which is preliminary data.</text>
</comment>
<accession>A0A837INM4</accession>
<dbReference type="Pfam" id="PF01702">
    <property type="entry name" value="TGT"/>
    <property type="match status" value="1"/>
</dbReference>
<evidence type="ECO:0000313" key="6">
    <source>
        <dbReference type="Proteomes" id="UP000034462"/>
    </source>
</evidence>
<dbReference type="InterPro" id="IPR036511">
    <property type="entry name" value="TGT-like_sf"/>
</dbReference>
<dbReference type="NCBIfam" id="TIGR00449">
    <property type="entry name" value="tgt_general"/>
    <property type="match status" value="1"/>
</dbReference>
<organism evidence="5 6">
    <name type="scientific">Candidatus Yanofskybacteria bacterium GW2011_GWC1_48_11</name>
    <dbReference type="NCBI Taxonomy" id="1619027"/>
    <lineage>
        <taxon>Bacteria</taxon>
        <taxon>Candidatus Yanofskyibacteriota</taxon>
    </lineage>
</organism>
<dbReference type="InterPro" id="IPR002616">
    <property type="entry name" value="tRNA_ribo_trans-like"/>
</dbReference>
<dbReference type="AlphaFoldDB" id="A0A837INM4"/>
<dbReference type="GO" id="GO:0005737">
    <property type="term" value="C:cytoplasm"/>
    <property type="evidence" value="ECO:0007669"/>
    <property type="project" value="TreeGrafter"/>
</dbReference>
<evidence type="ECO:0000256" key="3">
    <source>
        <dbReference type="ARBA" id="ARBA00022694"/>
    </source>
</evidence>
<dbReference type="GO" id="GO:0002099">
    <property type="term" value="P:tRNA wobble guanine modification"/>
    <property type="evidence" value="ECO:0007669"/>
    <property type="project" value="TreeGrafter"/>
</dbReference>
<dbReference type="GO" id="GO:0008479">
    <property type="term" value="F:tRNA-guanosine(34) queuine transglycosylase activity"/>
    <property type="evidence" value="ECO:0007669"/>
    <property type="project" value="InterPro"/>
</dbReference>
<feature type="domain" description="tRNA-guanine(15) transglycosylase-like" evidence="4">
    <location>
        <begin position="1"/>
        <end position="356"/>
    </location>
</feature>
<dbReference type="Gene3D" id="3.20.20.105">
    <property type="entry name" value="Queuine tRNA-ribosyltransferase-like"/>
    <property type="match status" value="1"/>
</dbReference>
<dbReference type="PANTHER" id="PTHR46499">
    <property type="entry name" value="QUEUINE TRNA-RIBOSYLTRANSFERASE"/>
    <property type="match status" value="1"/>
</dbReference>
<evidence type="ECO:0000256" key="1">
    <source>
        <dbReference type="ARBA" id="ARBA00022676"/>
    </source>
</evidence>
<reference evidence="5 6" key="1">
    <citation type="journal article" date="2015" name="Nature">
        <title>rRNA introns, odd ribosomes, and small enigmatic genomes across a large radiation of phyla.</title>
        <authorList>
            <person name="Brown C.T."/>
            <person name="Hug L.A."/>
            <person name="Thomas B.C."/>
            <person name="Sharon I."/>
            <person name="Castelle C.J."/>
            <person name="Singh A."/>
            <person name="Wilkins M.J."/>
            <person name="Williams K.H."/>
            <person name="Banfield J.F."/>
        </authorList>
    </citation>
    <scope>NUCLEOTIDE SEQUENCE [LARGE SCALE GENOMIC DNA]</scope>
</reference>
<dbReference type="InterPro" id="IPR004803">
    <property type="entry name" value="TGT"/>
</dbReference>
<dbReference type="Proteomes" id="UP000034462">
    <property type="component" value="Unassembled WGS sequence"/>
</dbReference>
<evidence type="ECO:0000259" key="4">
    <source>
        <dbReference type="Pfam" id="PF01702"/>
    </source>
</evidence>
<gene>
    <name evidence="5" type="ORF">UY25_C0004G0058</name>
</gene>
<keyword evidence="3" id="KW-0819">tRNA processing</keyword>
<dbReference type="EMBL" id="LCPH01000004">
    <property type="protein sequence ID" value="KKU93018.1"/>
    <property type="molecule type" value="Genomic_DNA"/>
</dbReference>